<keyword evidence="3" id="KW-1185">Reference proteome</keyword>
<evidence type="ECO:0000313" key="3">
    <source>
        <dbReference type="Proteomes" id="UP000033956"/>
    </source>
</evidence>
<feature type="region of interest" description="Disordered" evidence="1">
    <location>
        <begin position="1"/>
        <end position="56"/>
    </location>
</feature>
<feature type="compositionally biased region" description="Basic and acidic residues" evidence="1">
    <location>
        <begin position="8"/>
        <end position="20"/>
    </location>
</feature>
<accession>A0A0M2H447</accession>
<comment type="caution">
    <text evidence="2">The sequence shown here is derived from an EMBL/GenBank/DDBJ whole genome shotgun (WGS) entry which is preliminary data.</text>
</comment>
<gene>
    <name evidence="2" type="ORF">RS81_02421</name>
</gene>
<feature type="compositionally biased region" description="Acidic residues" evidence="1">
    <location>
        <begin position="33"/>
        <end position="56"/>
    </location>
</feature>
<dbReference type="Proteomes" id="UP000033956">
    <property type="component" value="Unassembled WGS sequence"/>
</dbReference>
<dbReference type="EMBL" id="JYIZ01000054">
    <property type="protein sequence ID" value="KJL38626.1"/>
    <property type="molecule type" value="Genomic_DNA"/>
</dbReference>
<dbReference type="PATRIC" id="fig|92835.4.peg.2453"/>
<dbReference type="RefSeq" id="WP_045276348.1">
    <property type="nucleotide sequence ID" value="NZ_BAAAUP010000002.1"/>
</dbReference>
<dbReference type="AlphaFoldDB" id="A0A0M2H447"/>
<organism evidence="2 3">
    <name type="scientific">Microbacterium terrae</name>
    <dbReference type="NCBI Taxonomy" id="69369"/>
    <lineage>
        <taxon>Bacteria</taxon>
        <taxon>Bacillati</taxon>
        <taxon>Actinomycetota</taxon>
        <taxon>Actinomycetes</taxon>
        <taxon>Micrococcales</taxon>
        <taxon>Microbacteriaceae</taxon>
        <taxon>Microbacterium</taxon>
    </lineage>
</organism>
<dbReference type="STRING" id="92835.RS81_02421"/>
<evidence type="ECO:0000313" key="2">
    <source>
        <dbReference type="EMBL" id="KJL38626.1"/>
    </source>
</evidence>
<proteinExistence type="predicted"/>
<reference evidence="2 3" key="1">
    <citation type="submission" date="2015-02" db="EMBL/GenBank/DDBJ databases">
        <title>Draft genome sequences of ten Microbacterium spp. with emphasis on heavy metal contaminated environments.</title>
        <authorList>
            <person name="Corretto E."/>
        </authorList>
    </citation>
    <scope>NUCLEOTIDE SEQUENCE [LARGE SCALE GENOMIC DNA]</scope>
    <source>
        <strain evidence="2 3">DSM 12510</strain>
    </source>
</reference>
<protein>
    <submittedName>
        <fullName evidence="2">Uncharacterized protein</fullName>
    </submittedName>
</protein>
<evidence type="ECO:0000256" key="1">
    <source>
        <dbReference type="SAM" id="MobiDB-lite"/>
    </source>
</evidence>
<sequence>MTLSIVEPPERPTRPDHDELVPSPPPAATDRVDGDDLTVDLDDGSSDEDDEFSDEFEEQLRELLVQEGIIDAE</sequence>
<name>A0A0M2H447_9MICO</name>